<accession>A0A9D2AKV0</accession>
<evidence type="ECO:0000256" key="5">
    <source>
        <dbReference type="ARBA" id="ARBA00022729"/>
    </source>
</evidence>
<dbReference type="GO" id="GO:0003755">
    <property type="term" value="F:peptidyl-prolyl cis-trans isomerase activity"/>
    <property type="evidence" value="ECO:0007669"/>
    <property type="project" value="UniProtKB-UniRule"/>
</dbReference>
<dbReference type="HAMAP" id="MF_01145">
    <property type="entry name" value="Foldase_PrsA"/>
    <property type="match status" value="1"/>
</dbReference>
<evidence type="ECO:0000256" key="10">
    <source>
        <dbReference type="ARBA" id="ARBA00023288"/>
    </source>
</evidence>
<dbReference type="EC" id="5.2.1.8" evidence="11"/>
<dbReference type="PANTHER" id="PTHR47245">
    <property type="entry name" value="PEPTIDYLPROLYL ISOMERASE"/>
    <property type="match status" value="1"/>
</dbReference>
<reference evidence="15" key="1">
    <citation type="journal article" date="2021" name="PeerJ">
        <title>Extensive microbial diversity within the chicken gut microbiome revealed by metagenomics and culture.</title>
        <authorList>
            <person name="Gilroy R."/>
            <person name="Ravi A."/>
            <person name="Getino M."/>
            <person name="Pursley I."/>
            <person name="Horton D.L."/>
            <person name="Alikhan N.F."/>
            <person name="Baker D."/>
            <person name="Gharbi K."/>
            <person name="Hall N."/>
            <person name="Watson M."/>
            <person name="Adriaenssens E.M."/>
            <person name="Foster-Nyarko E."/>
            <person name="Jarju S."/>
            <person name="Secka A."/>
            <person name="Antonio M."/>
            <person name="Oren A."/>
            <person name="Chaudhuri R.R."/>
            <person name="La Ragione R."/>
            <person name="Hildebrand F."/>
            <person name="Pallen M.J."/>
        </authorList>
    </citation>
    <scope>NUCLEOTIDE SEQUENCE</scope>
    <source>
        <strain evidence="15">ChiSxjej3B15-572</strain>
    </source>
</reference>
<comment type="function">
    <text evidence="11">Plays a major role in protein secretion by helping the post-translocational extracellular folding of several secreted proteins.</text>
</comment>
<dbReference type="InterPro" id="IPR046357">
    <property type="entry name" value="PPIase_dom_sf"/>
</dbReference>
<dbReference type="Gene3D" id="3.10.50.40">
    <property type="match status" value="1"/>
</dbReference>
<dbReference type="InterPro" id="IPR000297">
    <property type="entry name" value="PPIase_PpiC"/>
</dbReference>
<evidence type="ECO:0000313" key="15">
    <source>
        <dbReference type="EMBL" id="HIX36183.1"/>
    </source>
</evidence>
<dbReference type="Gene3D" id="1.10.4030.10">
    <property type="entry name" value="Porin chaperone SurA, peptide-binding domain"/>
    <property type="match status" value="1"/>
</dbReference>
<evidence type="ECO:0000256" key="12">
    <source>
        <dbReference type="SAM" id="MobiDB-lite"/>
    </source>
</evidence>
<evidence type="ECO:0000256" key="8">
    <source>
        <dbReference type="ARBA" id="ARBA00023139"/>
    </source>
</evidence>
<keyword evidence="7 11" id="KW-0472">Membrane</keyword>
<keyword evidence="5 11" id="KW-0732">Signal</keyword>
<dbReference type="InterPro" id="IPR023059">
    <property type="entry name" value="Foldase_PrsA"/>
</dbReference>
<dbReference type="NCBIfam" id="NF003356">
    <property type="entry name" value="PRK04405.1"/>
    <property type="match status" value="1"/>
</dbReference>
<dbReference type="GO" id="GO:0006457">
    <property type="term" value="P:protein folding"/>
    <property type="evidence" value="ECO:0007669"/>
    <property type="project" value="UniProtKB-UniRule"/>
</dbReference>
<dbReference type="PANTHER" id="PTHR47245:SF1">
    <property type="entry name" value="FOLDASE PROTEIN PRSA"/>
    <property type="match status" value="1"/>
</dbReference>
<comment type="catalytic activity">
    <reaction evidence="1 11">
        <text>[protein]-peptidylproline (omega=180) = [protein]-peptidylproline (omega=0)</text>
        <dbReference type="Rhea" id="RHEA:16237"/>
        <dbReference type="Rhea" id="RHEA-COMP:10747"/>
        <dbReference type="Rhea" id="RHEA-COMP:10748"/>
        <dbReference type="ChEBI" id="CHEBI:83833"/>
        <dbReference type="ChEBI" id="CHEBI:83834"/>
        <dbReference type="EC" id="5.2.1.8"/>
    </reaction>
</comment>
<evidence type="ECO:0000256" key="7">
    <source>
        <dbReference type="ARBA" id="ARBA00023136"/>
    </source>
</evidence>
<proteinExistence type="inferred from homology"/>
<organism evidence="15 16">
    <name type="scientific">Candidatus Limosilactobacillus merdigallinarum</name>
    <dbReference type="NCBI Taxonomy" id="2838652"/>
    <lineage>
        <taxon>Bacteria</taxon>
        <taxon>Bacillati</taxon>
        <taxon>Bacillota</taxon>
        <taxon>Bacilli</taxon>
        <taxon>Lactobacillales</taxon>
        <taxon>Lactobacillaceae</taxon>
        <taxon>Limosilactobacillus</taxon>
    </lineage>
</organism>
<feature type="compositionally biased region" description="Low complexity" evidence="12">
    <location>
        <begin position="296"/>
        <end position="317"/>
    </location>
</feature>
<protein>
    <recommendedName>
        <fullName evidence="11">Foldase protein PrsA</fullName>
        <ecNumber evidence="11">5.2.1.8</ecNumber>
    </recommendedName>
</protein>
<evidence type="ECO:0000256" key="6">
    <source>
        <dbReference type="ARBA" id="ARBA00023110"/>
    </source>
</evidence>
<gene>
    <name evidence="11" type="primary">prsA</name>
    <name evidence="15" type="ORF">H9856_07385</name>
</gene>
<comment type="caution">
    <text evidence="15">The sequence shown here is derived from an EMBL/GenBank/DDBJ whole genome shotgun (WGS) entry which is preliminary data.</text>
</comment>
<evidence type="ECO:0000256" key="3">
    <source>
        <dbReference type="ARBA" id="ARBA00006071"/>
    </source>
</evidence>
<evidence type="ECO:0000259" key="14">
    <source>
        <dbReference type="PROSITE" id="PS50198"/>
    </source>
</evidence>
<comment type="subcellular location">
    <subcellularLocation>
        <location evidence="2">Cell membrane</location>
        <topology evidence="2">Lipid-anchor</topology>
    </subcellularLocation>
</comment>
<dbReference type="InterPro" id="IPR050245">
    <property type="entry name" value="PrsA_foldase"/>
</dbReference>
<keyword evidence="8" id="KW-0564">Palmitate</keyword>
<keyword evidence="10" id="KW-0449">Lipoprotein</keyword>
<dbReference type="SUPFAM" id="SSF54534">
    <property type="entry name" value="FKBP-like"/>
    <property type="match status" value="1"/>
</dbReference>
<comment type="similarity">
    <text evidence="3 11">Belongs to the PrsA family.</text>
</comment>
<dbReference type="PROSITE" id="PS50198">
    <property type="entry name" value="PPIC_PPIASE_2"/>
    <property type="match status" value="1"/>
</dbReference>
<evidence type="ECO:0000256" key="9">
    <source>
        <dbReference type="ARBA" id="ARBA00023235"/>
    </source>
</evidence>
<evidence type="ECO:0000256" key="2">
    <source>
        <dbReference type="ARBA" id="ARBA00004193"/>
    </source>
</evidence>
<name>A0A9D2AKV0_9LACO</name>
<evidence type="ECO:0000256" key="13">
    <source>
        <dbReference type="SAM" id="SignalP"/>
    </source>
</evidence>
<feature type="domain" description="PpiC" evidence="14">
    <location>
        <begin position="138"/>
        <end position="236"/>
    </location>
</feature>
<feature type="region of interest" description="Disordered" evidence="12">
    <location>
        <begin position="292"/>
        <end position="317"/>
    </location>
</feature>
<dbReference type="AlphaFoldDB" id="A0A9D2AKV0"/>
<feature type="chain" id="PRO_5038735260" description="Foldase protein PrsA" evidence="13">
    <location>
        <begin position="21"/>
        <end position="317"/>
    </location>
</feature>
<sequence>MKSKKLLAIIAGVAVMLPLAACGNKAVATTSGGKITESEYYSSMKQTSQGKAVLQQMILDKVLQKQYGKQVTDSQVNKEYNSYKSQYGSEFSAVLQQQGLTTKTFKNQIRSRLLLEAAVRHYSTFSNQAINKQWKSYEPKVQTAEILVGSKEDAQNIISQLDNTNGDKYKEFKKMAKSKSTDSSNKAAGGVVPAFDNTSSSVDSAYKKAAFALKTGEYTKAPVKTDNGYQVIYMVKHPSKGAKSAHIDDLKDQIVEENMNKQSFMANVVSKVLKKGNVSIKDKDLKNILDGYLNPSSSRTNGSIGTSNSNSSSSSSK</sequence>
<dbReference type="SUPFAM" id="SSF109998">
    <property type="entry name" value="Triger factor/SurA peptide-binding domain-like"/>
    <property type="match status" value="1"/>
</dbReference>
<dbReference type="Pfam" id="PF00639">
    <property type="entry name" value="Rotamase"/>
    <property type="match status" value="1"/>
</dbReference>
<dbReference type="GO" id="GO:0005886">
    <property type="term" value="C:plasma membrane"/>
    <property type="evidence" value="ECO:0007669"/>
    <property type="project" value="UniProtKB-SubCell"/>
</dbReference>
<keyword evidence="9 11" id="KW-0413">Isomerase</keyword>
<evidence type="ECO:0000256" key="1">
    <source>
        <dbReference type="ARBA" id="ARBA00000971"/>
    </source>
</evidence>
<feature type="signal peptide" evidence="13">
    <location>
        <begin position="1"/>
        <end position="20"/>
    </location>
</feature>
<evidence type="ECO:0000256" key="4">
    <source>
        <dbReference type="ARBA" id="ARBA00022475"/>
    </source>
</evidence>
<keyword evidence="6 11" id="KW-0697">Rotamase</keyword>
<dbReference type="Proteomes" id="UP000824231">
    <property type="component" value="Unassembled WGS sequence"/>
</dbReference>
<evidence type="ECO:0000313" key="16">
    <source>
        <dbReference type="Proteomes" id="UP000824231"/>
    </source>
</evidence>
<reference evidence="15" key="2">
    <citation type="submission" date="2021-04" db="EMBL/GenBank/DDBJ databases">
        <authorList>
            <person name="Gilroy R."/>
        </authorList>
    </citation>
    <scope>NUCLEOTIDE SEQUENCE</scope>
    <source>
        <strain evidence="15">ChiSxjej3B15-572</strain>
    </source>
</reference>
<dbReference type="EMBL" id="DXFH01000030">
    <property type="protein sequence ID" value="HIX36183.1"/>
    <property type="molecule type" value="Genomic_DNA"/>
</dbReference>
<evidence type="ECO:0000256" key="11">
    <source>
        <dbReference type="HAMAP-Rule" id="MF_01145"/>
    </source>
</evidence>
<keyword evidence="4 11" id="KW-1003">Cell membrane</keyword>
<dbReference type="InterPro" id="IPR027304">
    <property type="entry name" value="Trigger_fact/SurA_dom_sf"/>
</dbReference>